<feature type="transmembrane region" description="Helical" evidence="3">
    <location>
        <begin position="27"/>
        <end position="50"/>
    </location>
</feature>
<proteinExistence type="predicted"/>
<evidence type="ECO:0000256" key="1">
    <source>
        <dbReference type="ARBA" id="ARBA00002388"/>
    </source>
</evidence>
<evidence type="ECO:0000256" key="3">
    <source>
        <dbReference type="SAM" id="Phobius"/>
    </source>
</evidence>
<comment type="function">
    <text evidence="1">PPIases accelerate the folding of proteins. It catalyzes the cis-trans isomerization of proline imidic peptide bonds in oligopeptides.</text>
</comment>
<dbReference type="AlphaFoldDB" id="A0A8J3KJ34"/>
<sequence length="271" mass="27550">MATPPWTPDSSSHQAPAAQRRGTSGCLIAGVVTAIVVVLICAVVAAVVLVQRLRDEAVPGAAPGTEPTAAASAPTGGACRWLPTDEASNPNIKNVGNPPTTVPTTGTQQLTMTTNRGVVKVRVETAKAPCAAASITYLAGRNFFDGTKCHRLTTEGISVLQCGDPSSTGMGGPSYRFAEENLPTGADPYPVGTIAMAKTQDPATTGSQFFIVWGPTPIAPEYTVLGTVTSGLDGVQEIGRQGAVDPAGQAATDGTPKSPVTITTLTVTPAP</sequence>
<protein>
    <recommendedName>
        <fullName evidence="4">PPIase cyclophilin-type domain-containing protein</fullName>
    </recommendedName>
</protein>
<feature type="region of interest" description="Disordered" evidence="2">
    <location>
        <begin position="84"/>
        <end position="108"/>
    </location>
</feature>
<dbReference type="Gene3D" id="2.40.100.10">
    <property type="entry name" value="Cyclophilin-like"/>
    <property type="match status" value="1"/>
</dbReference>
<feature type="region of interest" description="Disordered" evidence="2">
    <location>
        <begin position="59"/>
        <end position="78"/>
    </location>
</feature>
<feature type="compositionally biased region" description="Low complexity" evidence="2">
    <location>
        <begin position="94"/>
        <end position="108"/>
    </location>
</feature>
<organism evidence="5 6">
    <name type="scientific">Catellatospora citrea</name>
    <dbReference type="NCBI Taxonomy" id="53366"/>
    <lineage>
        <taxon>Bacteria</taxon>
        <taxon>Bacillati</taxon>
        <taxon>Actinomycetota</taxon>
        <taxon>Actinomycetes</taxon>
        <taxon>Micromonosporales</taxon>
        <taxon>Micromonosporaceae</taxon>
        <taxon>Catellatospora</taxon>
    </lineage>
</organism>
<dbReference type="InterPro" id="IPR002130">
    <property type="entry name" value="Cyclophilin-type_PPIase_dom"/>
</dbReference>
<dbReference type="InterPro" id="IPR029000">
    <property type="entry name" value="Cyclophilin-like_dom_sf"/>
</dbReference>
<dbReference type="CDD" id="cd00317">
    <property type="entry name" value="cyclophilin"/>
    <property type="match status" value="1"/>
</dbReference>
<keyword evidence="3" id="KW-1133">Transmembrane helix</keyword>
<dbReference type="GO" id="GO:0003755">
    <property type="term" value="F:peptidyl-prolyl cis-trans isomerase activity"/>
    <property type="evidence" value="ECO:0007669"/>
    <property type="project" value="InterPro"/>
</dbReference>
<dbReference type="EMBL" id="BONH01000023">
    <property type="protein sequence ID" value="GIF99803.1"/>
    <property type="molecule type" value="Genomic_DNA"/>
</dbReference>
<keyword evidence="3" id="KW-0472">Membrane</keyword>
<dbReference type="RefSeq" id="WP_147433055.1">
    <property type="nucleotide sequence ID" value="NZ_BONH01000023.1"/>
</dbReference>
<keyword evidence="3" id="KW-0812">Transmembrane</keyword>
<evidence type="ECO:0000313" key="6">
    <source>
        <dbReference type="Proteomes" id="UP000659904"/>
    </source>
</evidence>
<dbReference type="Proteomes" id="UP000659904">
    <property type="component" value="Unassembled WGS sequence"/>
</dbReference>
<dbReference type="PANTHER" id="PTHR45625:SF3">
    <property type="entry name" value="PEPTIDYL-PROLYL CIS-TRANS ISOMERASE B-RELATED"/>
    <property type="match status" value="1"/>
</dbReference>
<dbReference type="SUPFAM" id="SSF50891">
    <property type="entry name" value="Cyclophilin-like"/>
    <property type="match status" value="1"/>
</dbReference>
<keyword evidence="6" id="KW-1185">Reference proteome</keyword>
<dbReference type="Pfam" id="PF00160">
    <property type="entry name" value="Pro_isomerase"/>
    <property type="match status" value="1"/>
</dbReference>
<evidence type="ECO:0000313" key="5">
    <source>
        <dbReference type="EMBL" id="GIF99803.1"/>
    </source>
</evidence>
<reference evidence="5 6" key="1">
    <citation type="submission" date="2021-01" db="EMBL/GenBank/DDBJ databases">
        <title>Whole genome shotgun sequence of Catellatospora citrea NBRC 14495.</title>
        <authorList>
            <person name="Komaki H."/>
            <person name="Tamura T."/>
        </authorList>
    </citation>
    <scope>NUCLEOTIDE SEQUENCE [LARGE SCALE GENOMIC DNA]</scope>
    <source>
        <strain evidence="5 6">NBRC 14495</strain>
    </source>
</reference>
<evidence type="ECO:0000259" key="4">
    <source>
        <dbReference type="PROSITE" id="PS50072"/>
    </source>
</evidence>
<gene>
    <name evidence="5" type="ORF">Cci01nite_48970</name>
</gene>
<feature type="domain" description="PPIase cyclophilin-type" evidence="4">
    <location>
        <begin position="117"/>
        <end position="267"/>
    </location>
</feature>
<dbReference type="PANTHER" id="PTHR45625">
    <property type="entry name" value="PEPTIDYL-PROLYL CIS-TRANS ISOMERASE-RELATED"/>
    <property type="match status" value="1"/>
</dbReference>
<name>A0A8J3KJ34_9ACTN</name>
<accession>A0A8J3KJ34</accession>
<dbReference type="PROSITE" id="PS50072">
    <property type="entry name" value="CSA_PPIASE_2"/>
    <property type="match status" value="1"/>
</dbReference>
<dbReference type="InterPro" id="IPR044666">
    <property type="entry name" value="Cyclophilin_A-like"/>
</dbReference>
<evidence type="ECO:0000256" key="2">
    <source>
        <dbReference type="SAM" id="MobiDB-lite"/>
    </source>
</evidence>
<comment type="caution">
    <text evidence="5">The sequence shown here is derived from an EMBL/GenBank/DDBJ whole genome shotgun (WGS) entry which is preliminary data.</text>
</comment>